<protein>
    <submittedName>
        <fullName evidence="3">YdcF family protein</fullName>
    </submittedName>
</protein>
<keyword evidence="4" id="KW-1185">Reference proteome</keyword>
<sequence length="190" mass="21988">MEKRSEKKSFIVKVFIILFFFSVVIGFLFWKAGTFLVIHNSPIPSDAVIVLSGYDNRMETGVSLITAGYGEHLILSDSNFLDVDIAIDAGIPEENIIYETLADSTYENAVFTKEIMLNLEFNSAIVVSSEFHMRRSKFIFEKVFQGTNMELTYVSAQNSFFNANQWWENEFSRTIVFQEYIKLIGYWLKY</sequence>
<dbReference type="CDD" id="cd06259">
    <property type="entry name" value="YdcF-like"/>
    <property type="match status" value="1"/>
</dbReference>
<proteinExistence type="predicted"/>
<name>A0ABS6JGF6_9BACI</name>
<accession>A0ABS6JGF6</accession>
<keyword evidence="1" id="KW-0812">Transmembrane</keyword>
<keyword evidence="1" id="KW-1133">Transmembrane helix</keyword>
<reference evidence="3 4" key="1">
    <citation type="submission" date="2021-06" db="EMBL/GenBank/DDBJ databases">
        <title>Bacillus sp. RD4P76, an endophyte from a halophyte.</title>
        <authorList>
            <person name="Sun J.-Q."/>
        </authorList>
    </citation>
    <scope>NUCLEOTIDE SEQUENCE [LARGE SCALE GENOMIC DNA]</scope>
    <source>
        <strain evidence="3 4">CGMCC 1.15917</strain>
    </source>
</reference>
<evidence type="ECO:0000313" key="4">
    <source>
        <dbReference type="Proteomes" id="UP000784880"/>
    </source>
</evidence>
<evidence type="ECO:0000256" key="1">
    <source>
        <dbReference type="SAM" id="Phobius"/>
    </source>
</evidence>
<organism evidence="3 4">
    <name type="scientific">Evansella tamaricis</name>
    <dbReference type="NCBI Taxonomy" id="2069301"/>
    <lineage>
        <taxon>Bacteria</taxon>
        <taxon>Bacillati</taxon>
        <taxon>Bacillota</taxon>
        <taxon>Bacilli</taxon>
        <taxon>Bacillales</taxon>
        <taxon>Bacillaceae</taxon>
        <taxon>Evansella</taxon>
    </lineage>
</organism>
<keyword evidence="1" id="KW-0472">Membrane</keyword>
<gene>
    <name evidence="3" type="ORF">KS419_07265</name>
</gene>
<dbReference type="Pfam" id="PF02698">
    <property type="entry name" value="DUF218"/>
    <property type="match status" value="1"/>
</dbReference>
<dbReference type="PANTHER" id="PTHR30336">
    <property type="entry name" value="INNER MEMBRANE PROTEIN, PROBABLE PERMEASE"/>
    <property type="match status" value="1"/>
</dbReference>
<dbReference type="InterPro" id="IPR051599">
    <property type="entry name" value="Cell_Envelope_Assoc"/>
</dbReference>
<dbReference type="PANTHER" id="PTHR30336:SF4">
    <property type="entry name" value="ENVELOPE BIOGENESIS FACTOR ELYC"/>
    <property type="match status" value="1"/>
</dbReference>
<feature type="transmembrane region" description="Helical" evidence="1">
    <location>
        <begin position="12"/>
        <end position="30"/>
    </location>
</feature>
<dbReference type="InterPro" id="IPR003848">
    <property type="entry name" value="DUF218"/>
</dbReference>
<dbReference type="RefSeq" id="WP_217065462.1">
    <property type="nucleotide sequence ID" value="NZ_JAHQCS010000076.1"/>
</dbReference>
<comment type="caution">
    <text evidence="3">The sequence shown here is derived from an EMBL/GenBank/DDBJ whole genome shotgun (WGS) entry which is preliminary data.</text>
</comment>
<feature type="domain" description="DUF218" evidence="2">
    <location>
        <begin position="46"/>
        <end position="181"/>
    </location>
</feature>
<evidence type="ECO:0000259" key="2">
    <source>
        <dbReference type="Pfam" id="PF02698"/>
    </source>
</evidence>
<dbReference type="EMBL" id="JAHQCS010000076">
    <property type="protein sequence ID" value="MBU9711530.1"/>
    <property type="molecule type" value="Genomic_DNA"/>
</dbReference>
<dbReference type="Proteomes" id="UP000784880">
    <property type="component" value="Unassembled WGS sequence"/>
</dbReference>
<evidence type="ECO:0000313" key="3">
    <source>
        <dbReference type="EMBL" id="MBU9711530.1"/>
    </source>
</evidence>